<geneLocation type="plasmid" evidence="13">
    <name>pmsr2b</name>
</geneLocation>
<name>A0AAP9HA74_9GAMM</name>
<sequence length="125" mass="13320">MAAAKRFVTQLQQDGQLTAATHIDVHLYGSLALTGKGHQTDNAVILELAGFSSDNVDIDAIPVFLTQLTKTGKLPLAETAHSISFTAQDNIQFHAGVFDGRCSTARSMGWQCAASLHCSRDCNGT</sequence>
<dbReference type="GO" id="GO:0051539">
    <property type="term" value="F:4 iron, 4 sulfur cluster binding"/>
    <property type="evidence" value="ECO:0007669"/>
    <property type="project" value="UniProtKB-KW"/>
</dbReference>
<evidence type="ECO:0000256" key="2">
    <source>
        <dbReference type="ARBA" id="ARBA00008636"/>
    </source>
</evidence>
<dbReference type="Pfam" id="PF03315">
    <property type="entry name" value="SDH_beta"/>
    <property type="match status" value="1"/>
</dbReference>
<evidence type="ECO:0000256" key="4">
    <source>
        <dbReference type="ARBA" id="ARBA00022432"/>
    </source>
</evidence>
<gene>
    <name evidence="12" type="ORF">CTZ24_23965</name>
</gene>
<dbReference type="PANTHER" id="PTHR30182">
    <property type="entry name" value="L-SERINE DEHYDRATASE"/>
    <property type="match status" value="1"/>
</dbReference>
<dbReference type="SUPFAM" id="SSF143548">
    <property type="entry name" value="Serine metabolism enzymes domain"/>
    <property type="match status" value="1"/>
</dbReference>
<evidence type="ECO:0000256" key="6">
    <source>
        <dbReference type="ARBA" id="ARBA00022723"/>
    </source>
</evidence>
<keyword evidence="4" id="KW-0312">Gluconeogenesis</keyword>
<evidence type="ECO:0000256" key="10">
    <source>
        <dbReference type="ARBA" id="ARBA00049406"/>
    </source>
</evidence>
<keyword evidence="6" id="KW-0479">Metal-binding</keyword>
<evidence type="ECO:0000256" key="9">
    <source>
        <dbReference type="ARBA" id="ARBA00023239"/>
    </source>
</evidence>
<dbReference type="AlphaFoldDB" id="A0AAP9HA74"/>
<dbReference type="GO" id="GO:0046872">
    <property type="term" value="F:metal ion binding"/>
    <property type="evidence" value="ECO:0007669"/>
    <property type="project" value="UniProtKB-KW"/>
</dbReference>
<keyword evidence="5" id="KW-0004">4Fe-4S</keyword>
<dbReference type="PANTHER" id="PTHR30182:SF1">
    <property type="entry name" value="L-SERINE DEHYDRATASE 1"/>
    <property type="match status" value="1"/>
</dbReference>
<evidence type="ECO:0000259" key="11">
    <source>
        <dbReference type="Pfam" id="PF03315"/>
    </source>
</evidence>
<evidence type="ECO:0000256" key="3">
    <source>
        <dbReference type="ARBA" id="ARBA00012093"/>
    </source>
</evidence>
<organism evidence="12 13">
    <name type="scientific">Pantoea phytobeneficialis</name>
    <dbReference type="NCBI Taxonomy" id="2052056"/>
    <lineage>
        <taxon>Bacteria</taxon>
        <taxon>Pseudomonadati</taxon>
        <taxon>Pseudomonadota</taxon>
        <taxon>Gammaproteobacteria</taxon>
        <taxon>Enterobacterales</taxon>
        <taxon>Erwiniaceae</taxon>
        <taxon>Pantoea</taxon>
    </lineage>
</organism>
<evidence type="ECO:0000313" key="13">
    <source>
        <dbReference type="Proteomes" id="UP000424872"/>
    </source>
</evidence>
<dbReference type="InterPro" id="IPR005131">
    <property type="entry name" value="Ser_deHydtase_bsu"/>
</dbReference>
<keyword evidence="9" id="KW-0456">Lyase</keyword>
<dbReference type="GO" id="GO:0003941">
    <property type="term" value="F:L-serine ammonia-lyase activity"/>
    <property type="evidence" value="ECO:0007669"/>
    <property type="project" value="UniProtKB-EC"/>
</dbReference>
<comment type="similarity">
    <text evidence="2">Belongs to the iron-sulfur dependent L-serine dehydratase family.</text>
</comment>
<evidence type="ECO:0000256" key="8">
    <source>
        <dbReference type="ARBA" id="ARBA00023014"/>
    </source>
</evidence>
<evidence type="ECO:0000256" key="5">
    <source>
        <dbReference type="ARBA" id="ARBA00022485"/>
    </source>
</evidence>
<dbReference type="InterPro" id="IPR051318">
    <property type="entry name" value="Fe-S_L-Ser"/>
</dbReference>
<keyword evidence="7" id="KW-0408">Iron</keyword>
<keyword evidence="12" id="KW-0614">Plasmid</keyword>
<dbReference type="KEGG" id="ppho:CTZ24_23965"/>
<dbReference type="EMBL" id="CP024638">
    <property type="protein sequence ID" value="QGR09528.1"/>
    <property type="molecule type" value="Genomic_DNA"/>
</dbReference>
<dbReference type="InterPro" id="IPR029009">
    <property type="entry name" value="ASB_dom_sf"/>
</dbReference>
<comment type="cofactor">
    <cofactor evidence="1">
        <name>[4Fe-4S] cluster</name>
        <dbReference type="ChEBI" id="CHEBI:49883"/>
    </cofactor>
</comment>
<dbReference type="Gene3D" id="3.30.1330.90">
    <property type="entry name" value="D-3-phosphoglycerate dehydrogenase, domain 3"/>
    <property type="match status" value="1"/>
</dbReference>
<dbReference type="EC" id="4.3.1.17" evidence="3"/>
<dbReference type="Proteomes" id="UP000424872">
    <property type="component" value="Plasmid pMSR2B"/>
</dbReference>
<keyword evidence="8" id="KW-0411">Iron-sulfur</keyword>
<comment type="catalytic activity">
    <reaction evidence="10">
        <text>L-serine = pyruvate + NH4(+)</text>
        <dbReference type="Rhea" id="RHEA:19169"/>
        <dbReference type="ChEBI" id="CHEBI:15361"/>
        <dbReference type="ChEBI" id="CHEBI:28938"/>
        <dbReference type="ChEBI" id="CHEBI:33384"/>
        <dbReference type="EC" id="4.3.1.17"/>
    </reaction>
</comment>
<dbReference type="GO" id="GO:0006094">
    <property type="term" value="P:gluconeogenesis"/>
    <property type="evidence" value="ECO:0007669"/>
    <property type="project" value="UniProtKB-KW"/>
</dbReference>
<evidence type="ECO:0000256" key="1">
    <source>
        <dbReference type="ARBA" id="ARBA00001966"/>
    </source>
</evidence>
<proteinExistence type="inferred from homology"/>
<accession>A0AAP9HA74</accession>
<evidence type="ECO:0000313" key="12">
    <source>
        <dbReference type="EMBL" id="QGR09528.1"/>
    </source>
</evidence>
<feature type="domain" description="Serine dehydratase beta chain" evidence="11">
    <location>
        <begin position="1"/>
        <end position="96"/>
    </location>
</feature>
<protein>
    <recommendedName>
        <fullName evidence="3">L-serine ammonia-lyase</fullName>
        <ecNumber evidence="3">4.3.1.17</ecNumber>
    </recommendedName>
</protein>
<reference evidence="13" key="1">
    <citation type="submission" date="2017-11" db="EMBL/GenBank/DDBJ databases">
        <title>Genome sequence of Pantoea sp. MSR2.</title>
        <authorList>
            <person name="Nascimento F.X."/>
        </authorList>
    </citation>
    <scope>NUCLEOTIDE SEQUENCE [LARGE SCALE GENOMIC DNA]</scope>
    <source>
        <strain evidence="13">MSR2</strain>
        <plasmid evidence="13">pmsr2b</plasmid>
    </source>
</reference>
<evidence type="ECO:0000256" key="7">
    <source>
        <dbReference type="ARBA" id="ARBA00023004"/>
    </source>
</evidence>